<accession>A0ABP7RDU9</accession>
<keyword evidence="2" id="KW-0812">Transmembrane</keyword>
<evidence type="ECO:0000256" key="1">
    <source>
        <dbReference type="SAM" id="MobiDB-lite"/>
    </source>
</evidence>
<keyword evidence="2" id="KW-0472">Membrane</keyword>
<organism evidence="3 4">
    <name type="scientific">Sphingomonas humi</name>
    <dbReference type="NCBI Taxonomy" id="335630"/>
    <lineage>
        <taxon>Bacteria</taxon>
        <taxon>Pseudomonadati</taxon>
        <taxon>Pseudomonadota</taxon>
        <taxon>Alphaproteobacteria</taxon>
        <taxon>Sphingomonadales</taxon>
        <taxon>Sphingomonadaceae</taxon>
        <taxon>Sphingomonas</taxon>
    </lineage>
</organism>
<evidence type="ECO:0000313" key="4">
    <source>
        <dbReference type="Proteomes" id="UP001501310"/>
    </source>
</evidence>
<protein>
    <submittedName>
        <fullName evidence="3">Uncharacterized protein</fullName>
    </submittedName>
</protein>
<reference evidence="4" key="1">
    <citation type="journal article" date="2019" name="Int. J. Syst. Evol. Microbiol.">
        <title>The Global Catalogue of Microorganisms (GCM) 10K type strain sequencing project: providing services to taxonomists for standard genome sequencing and annotation.</title>
        <authorList>
            <consortium name="The Broad Institute Genomics Platform"/>
            <consortium name="The Broad Institute Genome Sequencing Center for Infectious Disease"/>
            <person name="Wu L."/>
            <person name="Ma J."/>
        </authorList>
    </citation>
    <scope>NUCLEOTIDE SEQUENCE [LARGE SCALE GENOMIC DNA]</scope>
    <source>
        <strain evidence="4">JCM 16603</strain>
    </source>
</reference>
<proteinExistence type="predicted"/>
<feature type="region of interest" description="Disordered" evidence="1">
    <location>
        <begin position="54"/>
        <end position="76"/>
    </location>
</feature>
<evidence type="ECO:0000256" key="2">
    <source>
        <dbReference type="SAM" id="Phobius"/>
    </source>
</evidence>
<sequence>MGVGGTAIQRIRYGLTGLAFVFIMVLIGTAIDRSAEPPANNAAAANVVEAPSDPLGELGVAPGPGTENEAGTAPRR</sequence>
<feature type="transmembrane region" description="Helical" evidence="2">
    <location>
        <begin position="12"/>
        <end position="31"/>
    </location>
</feature>
<keyword evidence="2" id="KW-1133">Transmembrane helix</keyword>
<name>A0ABP7RDU9_9SPHN</name>
<dbReference type="RefSeq" id="WP_344708193.1">
    <property type="nucleotide sequence ID" value="NZ_BAAAZD010000001.1"/>
</dbReference>
<comment type="caution">
    <text evidence="3">The sequence shown here is derived from an EMBL/GenBank/DDBJ whole genome shotgun (WGS) entry which is preliminary data.</text>
</comment>
<keyword evidence="4" id="KW-1185">Reference proteome</keyword>
<gene>
    <name evidence="3" type="ORF">GCM10022211_00960</name>
</gene>
<dbReference type="Proteomes" id="UP001501310">
    <property type="component" value="Unassembled WGS sequence"/>
</dbReference>
<dbReference type="EMBL" id="BAAAZD010000001">
    <property type="protein sequence ID" value="GAA3996053.1"/>
    <property type="molecule type" value="Genomic_DNA"/>
</dbReference>
<evidence type="ECO:0000313" key="3">
    <source>
        <dbReference type="EMBL" id="GAA3996053.1"/>
    </source>
</evidence>